<proteinExistence type="inferred from homology"/>
<keyword evidence="3" id="KW-0813">Transport</keyword>
<comment type="caution">
    <text evidence="6">The sequence shown here is derived from an EMBL/GenBank/DDBJ whole genome shotgun (WGS) entry which is preliminary data.</text>
</comment>
<name>A0A438DXH3_VITVI</name>
<protein>
    <submittedName>
        <fullName evidence="6">UPF0505 protein</fullName>
    </submittedName>
</protein>
<dbReference type="GO" id="GO:0015031">
    <property type="term" value="P:protein transport"/>
    <property type="evidence" value="ECO:0007669"/>
    <property type="project" value="UniProtKB-KW"/>
</dbReference>
<accession>A0A438DXH3</accession>
<dbReference type="AlphaFoldDB" id="A0A438DXH3"/>
<reference evidence="6 7" key="1">
    <citation type="journal article" date="2018" name="PLoS Genet.">
        <title>Population sequencing reveals clonal diversity and ancestral inbreeding in the grapevine cultivar Chardonnay.</title>
        <authorList>
            <person name="Roach M.J."/>
            <person name="Johnson D.L."/>
            <person name="Bohlmann J."/>
            <person name="van Vuuren H.J."/>
            <person name="Jones S.J."/>
            <person name="Pretorius I.S."/>
            <person name="Schmidt S.A."/>
            <person name="Borneman A.R."/>
        </authorList>
    </citation>
    <scope>NUCLEOTIDE SEQUENCE [LARGE SCALE GENOMIC DNA]</scope>
    <source>
        <strain evidence="7">cv. Chardonnay</strain>
        <tissue evidence="6">Leaf</tissue>
    </source>
</reference>
<keyword evidence="4" id="KW-0967">Endosome</keyword>
<evidence type="ECO:0000256" key="3">
    <source>
        <dbReference type="ARBA" id="ARBA00022448"/>
    </source>
</evidence>
<dbReference type="InterPro" id="IPR029705">
    <property type="entry name" value="VPS35L"/>
</dbReference>
<dbReference type="EMBL" id="QGNW01001463">
    <property type="protein sequence ID" value="RVW40211.1"/>
    <property type="molecule type" value="Genomic_DNA"/>
</dbReference>
<dbReference type="Proteomes" id="UP000288805">
    <property type="component" value="Unassembled WGS sequence"/>
</dbReference>
<organism evidence="6 7">
    <name type="scientific">Vitis vinifera</name>
    <name type="common">Grape</name>
    <dbReference type="NCBI Taxonomy" id="29760"/>
    <lineage>
        <taxon>Eukaryota</taxon>
        <taxon>Viridiplantae</taxon>
        <taxon>Streptophyta</taxon>
        <taxon>Embryophyta</taxon>
        <taxon>Tracheophyta</taxon>
        <taxon>Spermatophyta</taxon>
        <taxon>Magnoliopsida</taxon>
        <taxon>eudicotyledons</taxon>
        <taxon>Gunneridae</taxon>
        <taxon>Pentapetalae</taxon>
        <taxon>rosids</taxon>
        <taxon>Vitales</taxon>
        <taxon>Vitaceae</taxon>
        <taxon>Viteae</taxon>
        <taxon>Vitis</taxon>
    </lineage>
</organism>
<comment type="subcellular location">
    <subcellularLocation>
        <location evidence="1">Endosome</location>
    </subcellularLocation>
</comment>
<evidence type="ECO:0000256" key="2">
    <source>
        <dbReference type="ARBA" id="ARBA00010704"/>
    </source>
</evidence>
<keyword evidence="5" id="KW-0653">Protein transport</keyword>
<evidence type="ECO:0000313" key="7">
    <source>
        <dbReference type="Proteomes" id="UP000288805"/>
    </source>
</evidence>
<dbReference type="GO" id="GO:0005768">
    <property type="term" value="C:endosome"/>
    <property type="evidence" value="ECO:0007669"/>
    <property type="project" value="UniProtKB-SubCell"/>
</dbReference>
<evidence type="ECO:0000313" key="6">
    <source>
        <dbReference type="EMBL" id="RVW40211.1"/>
    </source>
</evidence>
<gene>
    <name evidence="6" type="primary">DDB_G0273473</name>
    <name evidence="6" type="ORF">CK203_078398</name>
</gene>
<dbReference type="PANTHER" id="PTHR13673:SF0">
    <property type="entry name" value="VPS35 ENDOSOMAL PROTEIN-SORTING FACTOR-LIKE"/>
    <property type="match status" value="1"/>
</dbReference>
<sequence length="452" mass="49962">MGKTQKRGRGNGLTVDLLLVAGSAYTTVTSIETKDNYLDAILEGVSKRACNKEIDESELGSLQSIFSKLLAHFNNLEDIFALNHFVEILDVMYGSSRNIINMQILNIATRNGYIHDPATIQLLLEISQSLHDGIDLFNMKDNDNQQPARLISHFVQMVDYGIEMEHHLTFLVECRGAFSNIEELKETLVHSCNCLAIKAMKEAKKHISFVKSCIAFSEVTIPSISASPKQLNLYLETAEVALVCDLVSHSDGLIDSALRCLQTLDLMDGFQILIDVDGILSLIRKLCSLLVMVPGNPEQGAAFIQRAYYPSITPKMRARILCAIISLSATLSQNKLPYHVDNIEILGNDLLFFGDSTYLQDLVSLSEFVLEELCNVIQQEPSQAARGSMALEACNCIASSFKVSPEISPICSKLMETAQLCLSSNNKYLQSTMKLLGERLPSFPAAPSIITR</sequence>
<dbReference type="GO" id="GO:0032456">
    <property type="term" value="P:endocytic recycling"/>
    <property type="evidence" value="ECO:0007669"/>
    <property type="project" value="InterPro"/>
</dbReference>
<comment type="similarity">
    <text evidence="2">Belongs to the VPS35L family.</text>
</comment>
<evidence type="ECO:0000256" key="4">
    <source>
        <dbReference type="ARBA" id="ARBA00022753"/>
    </source>
</evidence>
<evidence type="ECO:0000256" key="5">
    <source>
        <dbReference type="ARBA" id="ARBA00022927"/>
    </source>
</evidence>
<dbReference type="PANTHER" id="PTHR13673">
    <property type="entry name" value="ESOPHAGEAL CANCER ASSOCIATED PROTEIN"/>
    <property type="match status" value="1"/>
</dbReference>
<evidence type="ECO:0000256" key="1">
    <source>
        <dbReference type="ARBA" id="ARBA00004177"/>
    </source>
</evidence>